<sequence>MDIVSMMKGKPAKGENVGENKAKISDLNAEFKKSEENKDSTKTAESGDVSDIAELPTRSTPIWKIHGSHMVTRLPPMNSLKNFYKDKWDPESTSIRVAAFDMDDTLICTSLGIKFGRGPHDWKWRNKEVLPVLEKKVFRENRVLVVFTNQSSVSVTEQRALVSKLYKNLTVKLGLMAASLDAQYGHYPMLFFASTGKPRKGVYPRSSDETHFSHRKPESGMWSELERYLKRCFGPQYEIDKEQSYFVGDAAGRDGDHLAADSGFAENAGVPFFVPEDYFGL</sequence>
<feature type="compositionally biased region" description="Basic and acidic residues" evidence="1">
    <location>
        <begin position="12"/>
        <end position="42"/>
    </location>
</feature>
<gene>
    <name evidence="2" type="primary">MPUL0E01880</name>
    <name evidence="2" type="ORF">METSCH_E01880</name>
</gene>
<dbReference type="GO" id="GO:0046404">
    <property type="term" value="F:ATP-dependent polydeoxyribonucleotide 5'-hydroxyl-kinase activity"/>
    <property type="evidence" value="ECO:0007669"/>
    <property type="project" value="TreeGrafter"/>
</dbReference>
<dbReference type="SUPFAM" id="SSF56784">
    <property type="entry name" value="HAD-like"/>
    <property type="match status" value="1"/>
</dbReference>
<dbReference type="InterPro" id="IPR036412">
    <property type="entry name" value="HAD-like_sf"/>
</dbReference>
<dbReference type="GO" id="GO:0046403">
    <property type="term" value="F:polynucleotide 3'-phosphatase activity"/>
    <property type="evidence" value="ECO:0007669"/>
    <property type="project" value="TreeGrafter"/>
</dbReference>
<dbReference type="EMBL" id="CP034460">
    <property type="protein sequence ID" value="QBM89951.1"/>
    <property type="molecule type" value="Genomic_DNA"/>
</dbReference>
<protein>
    <submittedName>
        <fullName evidence="2">Polynucleotide 3'-phosphatase</fullName>
    </submittedName>
</protein>
<evidence type="ECO:0000256" key="1">
    <source>
        <dbReference type="SAM" id="MobiDB-lite"/>
    </source>
</evidence>
<accession>A0A4P6XV72</accession>
<dbReference type="AlphaFoldDB" id="A0A4P6XV72"/>
<evidence type="ECO:0000313" key="3">
    <source>
        <dbReference type="Proteomes" id="UP000292447"/>
    </source>
</evidence>
<name>A0A4P6XV72_9ASCO</name>
<proteinExistence type="predicted"/>
<dbReference type="InterPro" id="IPR013954">
    <property type="entry name" value="PNK3P"/>
</dbReference>
<keyword evidence="3" id="KW-1185">Reference proteome</keyword>
<dbReference type="GO" id="GO:0003690">
    <property type="term" value="F:double-stranded DNA binding"/>
    <property type="evidence" value="ECO:0007669"/>
    <property type="project" value="TreeGrafter"/>
</dbReference>
<dbReference type="InterPro" id="IPR023214">
    <property type="entry name" value="HAD_sf"/>
</dbReference>
<dbReference type="Pfam" id="PF08645">
    <property type="entry name" value="PNK3P"/>
    <property type="match status" value="1"/>
</dbReference>
<dbReference type="PANTHER" id="PTHR12083">
    <property type="entry name" value="BIFUNCTIONAL POLYNUCLEOTIDE PHOSPHATASE/KINASE"/>
    <property type="match status" value="1"/>
</dbReference>
<dbReference type="STRING" id="2163413.A0A4P6XV72"/>
<evidence type="ECO:0000313" key="2">
    <source>
        <dbReference type="EMBL" id="QBM89951.1"/>
    </source>
</evidence>
<dbReference type="Gene3D" id="3.40.50.1000">
    <property type="entry name" value="HAD superfamily/HAD-like"/>
    <property type="match status" value="1"/>
</dbReference>
<reference evidence="3" key="1">
    <citation type="submission" date="2019-03" db="EMBL/GenBank/DDBJ databases">
        <title>Snf2 controls pulcherriminic acid biosynthesis and connects pigmentation and antifungal activity of the yeast Metschnikowia pulcherrima.</title>
        <authorList>
            <person name="Gore-Lloyd D."/>
            <person name="Sumann I."/>
            <person name="Brachmann A.O."/>
            <person name="Schneeberger K."/>
            <person name="Ortiz-Merino R.A."/>
            <person name="Moreno-Beltran M."/>
            <person name="Schlaefli M."/>
            <person name="Kirner P."/>
            <person name="Santos Kron A."/>
            <person name="Wolfe K.H."/>
            <person name="Piel J."/>
            <person name="Ahrens C.H."/>
            <person name="Henk D."/>
            <person name="Freimoser F.M."/>
        </authorList>
    </citation>
    <scope>NUCLEOTIDE SEQUENCE [LARGE SCALE GENOMIC DNA]</scope>
    <source>
        <strain evidence="3">APC 1.2</strain>
    </source>
</reference>
<feature type="region of interest" description="Disordered" evidence="1">
    <location>
        <begin position="1"/>
        <end position="51"/>
    </location>
</feature>
<dbReference type="PANTHER" id="PTHR12083:SF9">
    <property type="entry name" value="BIFUNCTIONAL POLYNUCLEOTIDE PHOSPHATASE_KINASE"/>
    <property type="match status" value="1"/>
</dbReference>
<dbReference type="GO" id="GO:0006281">
    <property type="term" value="P:DNA repair"/>
    <property type="evidence" value="ECO:0007669"/>
    <property type="project" value="TreeGrafter"/>
</dbReference>
<dbReference type="Proteomes" id="UP000292447">
    <property type="component" value="Chromosome V"/>
</dbReference>
<organism evidence="2 3">
    <name type="scientific">Metschnikowia aff. pulcherrima</name>
    <dbReference type="NCBI Taxonomy" id="2163413"/>
    <lineage>
        <taxon>Eukaryota</taxon>
        <taxon>Fungi</taxon>
        <taxon>Dikarya</taxon>
        <taxon>Ascomycota</taxon>
        <taxon>Saccharomycotina</taxon>
        <taxon>Pichiomycetes</taxon>
        <taxon>Metschnikowiaceae</taxon>
        <taxon>Metschnikowia</taxon>
    </lineage>
</organism>